<keyword evidence="20" id="KW-1185">Reference proteome</keyword>
<keyword evidence="9" id="KW-0694">RNA-binding</keyword>
<protein>
    <recommendedName>
        <fullName evidence="4">phosphoribosylglycinamide formyltransferase 1</fullName>
        <ecNumber evidence="4">2.1.2.2</ecNumber>
    </recommendedName>
    <alternativeName>
        <fullName evidence="16">5'-phosphoribosylglycinamide transformylase</fullName>
    </alternativeName>
    <alternativeName>
        <fullName evidence="14">GAR transformylase</fullName>
    </alternativeName>
    <alternativeName>
        <fullName evidence="15">Sm protein G</fullName>
    </alternativeName>
</protein>
<dbReference type="SUPFAM" id="SSF53328">
    <property type="entry name" value="Formyltransferase"/>
    <property type="match status" value="1"/>
</dbReference>
<evidence type="ECO:0000256" key="13">
    <source>
        <dbReference type="ARBA" id="ARBA00038440"/>
    </source>
</evidence>
<dbReference type="AlphaFoldDB" id="A0AAD5K604"/>
<dbReference type="SMART" id="SM00651">
    <property type="entry name" value="Sm"/>
    <property type="match status" value="1"/>
</dbReference>
<comment type="similarity">
    <text evidence="3">Belongs to the snRNP Sm proteins family.</text>
</comment>
<dbReference type="SUPFAM" id="SSF50182">
    <property type="entry name" value="Sm-like ribonucleoproteins"/>
    <property type="match status" value="1"/>
</dbReference>
<dbReference type="InterPro" id="IPR004607">
    <property type="entry name" value="GART"/>
</dbReference>
<dbReference type="GO" id="GO:0006189">
    <property type="term" value="P:'de novo' IMP biosynthetic process"/>
    <property type="evidence" value="ECO:0007669"/>
    <property type="project" value="InterPro"/>
</dbReference>
<dbReference type="PROSITE" id="PS52002">
    <property type="entry name" value="SM"/>
    <property type="match status" value="1"/>
</dbReference>
<dbReference type="EMBL" id="JAIXMP010000019">
    <property type="protein sequence ID" value="KAI9257960.1"/>
    <property type="molecule type" value="Genomic_DNA"/>
</dbReference>
<dbReference type="Proteomes" id="UP001209540">
    <property type="component" value="Unassembled WGS sequence"/>
</dbReference>
<evidence type="ECO:0000256" key="10">
    <source>
        <dbReference type="ARBA" id="ARBA00023187"/>
    </source>
</evidence>
<evidence type="ECO:0000313" key="19">
    <source>
        <dbReference type="EMBL" id="KAI9257960.1"/>
    </source>
</evidence>
<evidence type="ECO:0000256" key="9">
    <source>
        <dbReference type="ARBA" id="ARBA00022884"/>
    </source>
</evidence>
<evidence type="ECO:0000256" key="12">
    <source>
        <dbReference type="ARBA" id="ARBA00023274"/>
    </source>
</evidence>
<reference evidence="19" key="1">
    <citation type="journal article" date="2022" name="IScience">
        <title>Evolution of zygomycete secretomes and the origins of terrestrial fungal ecologies.</title>
        <authorList>
            <person name="Chang Y."/>
            <person name="Wang Y."/>
            <person name="Mondo S."/>
            <person name="Ahrendt S."/>
            <person name="Andreopoulos W."/>
            <person name="Barry K."/>
            <person name="Beard J."/>
            <person name="Benny G.L."/>
            <person name="Blankenship S."/>
            <person name="Bonito G."/>
            <person name="Cuomo C."/>
            <person name="Desiro A."/>
            <person name="Gervers K.A."/>
            <person name="Hundley H."/>
            <person name="Kuo A."/>
            <person name="LaButti K."/>
            <person name="Lang B.F."/>
            <person name="Lipzen A."/>
            <person name="O'Donnell K."/>
            <person name="Pangilinan J."/>
            <person name="Reynolds N."/>
            <person name="Sandor L."/>
            <person name="Smith M.E."/>
            <person name="Tsang A."/>
            <person name="Grigoriev I.V."/>
            <person name="Stajich J.E."/>
            <person name="Spatafora J.W."/>
        </authorList>
    </citation>
    <scope>NUCLEOTIDE SEQUENCE</scope>
    <source>
        <strain evidence="19">RSA 2281</strain>
    </source>
</reference>
<comment type="subcellular location">
    <subcellularLocation>
        <location evidence="1">Nucleus</location>
    </subcellularLocation>
</comment>
<comment type="caution">
    <text evidence="19">The sequence shown here is derived from an EMBL/GenBank/DDBJ whole genome shotgun (WGS) entry which is preliminary data.</text>
</comment>
<keyword evidence="11" id="KW-0539">Nucleus</keyword>
<evidence type="ECO:0000256" key="2">
    <source>
        <dbReference type="ARBA" id="ARBA00005054"/>
    </source>
</evidence>
<dbReference type="FunFam" id="2.30.30.100:FF:000023">
    <property type="entry name" value="Small nuclear ribonucleoprotein G"/>
    <property type="match status" value="1"/>
</dbReference>
<evidence type="ECO:0000256" key="3">
    <source>
        <dbReference type="ARBA" id="ARBA00006850"/>
    </source>
</evidence>
<proteinExistence type="inferred from homology"/>
<dbReference type="InterPro" id="IPR001163">
    <property type="entry name" value="Sm_dom_euk/arc"/>
</dbReference>
<keyword evidence="8" id="KW-0658">Purine biosynthesis</keyword>
<dbReference type="Gene3D" id="2.30.30.100">
    <property type="match status" value="1"/>
</dbReference>
<dbReference type="InterPro" id="IPR002376">
    <property type="entry name" value="Formyl_transf_N"/>
</dbReference>
<accession>A0AAD5K604</accession>
<evidence type="ECO:0000259" key="18">
    <source>
        <dbReference type="PROSITE" id="PS52002"/>
    </source>
</evidence>
<dbReference type="GO" id="GO:0003723">
    <property type="term" value="F:RNA binding"/>
    <property type="evidence" value="ECO:0007669"/>
    <property type="project" value="UniProtKB-KW"/>
</dbReference>
<evidence type="ECO:0000256" key="6">
    <source>
        <dbReference type="ARBA" id="ARBA00022679"/>
    </source>
</evidence>
<evidence type="ECO:0000256" key="11">
    <source>
        <dbReference type="ARBA" id="ARBA00023242"/>
    </source>
</evidence>
<evidence type="ECO:0000256" key="1">
    <source>
        <dbReference type="ARBA" id="ARBA00004123"/>
    </source>
</evidence>
<sequence>MAKAPTPELRRYMDKRLMLQLNGNRKVTGVLRGYDPFMNIVLDDAVEEISASEKNHIGMVVIRVLISGSGSNLQALIDATQSGQLRAKIIVVGSNRKAAYGLERAAKAGIETRTFSLKQFKDQGKTRVDFDIYMAKTIQEEYKPDLIVLAGFMHIVSPEFLSFFPRQNIMNLHPALPGQFDGAHAIERAYEAYQQGKIEHTGVMVHKVIADVDRGQVILERPIPIEKEDTLNDLETKIHRVEHEIIVEGAQKFLDELTTQ</sequence>
<dbReference type="EC" id="2.1.2.2" evidence="4"/>
<dbReference type="PANTHER" id="PTHR43369">
    <property type="entry name" value="PHOSPHORIBOSYLGLYCINAMIDE FORMYLTRANSFERASE"/>
    <property type="match status" value="1"/>
</dbReference>
<keyword evidence="10" id="KW-0508">mRNA splicing</keyword>
<dbReference type="PROSITE" id="PS00373">
    <property type="entry name" value="GART"/>
    <property type="match status" value="1"/>
</dbReference>
<feature type="domain" description="Sm" evidence="18">
    <location>
        <begin position="4"/>
        <end position="65"/>
    </location>
</feature>
<name>A0AAD5K604_9FUNG</name>
<gene>
    <name evidence="19" type="ORF">BDA99DRAFT_561411</name>
</gene>
<reference evidence="19" key="2">
    <citation type="submission" date="2023-02" db="EMBL/GenBank/DDBJ databases">
        <authorList>
            <consortium name="DOE Joint Genome Institute"/>
            <person name="Mondo S.J."/>
            <person name="Chang Y."/>
            <person name="Wang Y."/>
            <person name="Ahrendt S."/>
            <person name="Andreopoulos W."/>
            <person name="Barry K."/>
            <person name="Beard J."/>
            <person name="Benny G.L."/>
            <person name="Blankenship S."/>
            <person name="Bonito G."/>
            <person name="Cuomo C."/>
            <person name="Desiro A."/>
            <person name="Gervers K.A."/>
            <person name="Hundley H."/>
            <person name="Kuo A."/>
            <person name="LaButti K."/>
            <person name="Lang B.F."/>
            <person name="Lipzen A."/>
            <person name="O'Donnell K."/>
            <person name="Pangilinan J."/>
            <person name="Reynolds N."/>
            <person name="Sandor L."/>
            <person name="Smith M.W."/>
            <person name="Tsang A."/>
            <person name="Grigoriev I.V."/>
            <person name="Stajich J.E."/>
            <person name="Spatafora J.W."/>
        </authorList>
    </citation>
    <scope>NUCLEOTIDE SEQUENCE</scope>
    <source>
        <strain evidence="19">RSA 2281</strain>
    </source>
</reference>
<evidence type="ECO:0000256" key="15">
    <source>
        <dbReference type="ARBA" id="ARBA00041356"/>
    </source>
</evidence>
<evidence type="ECO:0000256" key="4">
    <source>
        <dbReference type="ARBA" id="ARBA00012254"/>
    </source>
</evidence>
<comment type="pathway">
    <text evidence="2">Purine metabolism; IMP biosynthesis via de novo pathway; N(2)-formyl-N(1)-(5-phospho-D-ribosyl)glycinamide from N(1)-(5-phospho-D-ribosyl)glycinamide (10-formyl THF route): step 1/1.</text>
</comment>
<evidence type="ECO:0000256" key="8">
    <source>
        <dbReference type="ARBA" id="ARBA00022755"/>
    </source>
</evidence>
<evidence type="ECO:0000256" key="14">
    <source>
        <dbReference type="ARBA" id="ARBA00041324"/>
    </source>
</evidence>
<dbReference type="InterPro" id="IPR010920">
    <property type="entry name" value="LSM_dom_sf"/>
</dbReference>
<keyword evidence="12" id="KW-0687">Ribonucleoprotein</keyword>
<keyword evidence="7" id="KW-0747">Spliceosome</keyword>
<dbReference type="HAMAP" id="MF_01930">
    <property type="entry name" value="PurN"/>
    <property type="match status" value="1"/>
</dbReference>
<dbReference type="GO" id="GO:0005681">
    <property type="term" value="C:spliceosomal complex"/>
    <property type="evidence" value="ECO:0007669"/>
    <property type="project" value="UniProtKB-KW"/>
</dbReference>
<dbReference type="InterPro" id="IPR001555">
    <property type="entry name" value="GART_AS"/>
</dbReference>
<dbReference type="Gene3D" id="3.40.50.170">
    <property type="entry name" value="Formyl transferase, N-terminal domain"/>
    <property type="match status" value="1"/>
</dbReference>
<evidence type="ECO:0000313" key="20">
    <source>
        <dbReference type="Proteomes" id="UP001209540"/>
    </source>
</evidence>
<evidence type="ECO:0000256" key="16">
    <source>
        <dbReference type="ARBA" id="ARBA00041682"/>
    </source>
</evidence>
<dbReference type="CDD" id="cd08645">
    <property type="entry name" value="FMT_core_GART"/>
    <property type="match status" value="1"/>
</dbReference>
<evidence type="ECO:0000256" key="17">
    <source>
        <dbReference type="ARBA" id="ARBA00047664"/>
    </source>
</evidence>
<evidence type="ECO:0000256" key="5">
    <source>
        <dbReference type="ARBA" id="ARBA00022664"/>
    </source>
</evidence>
<dbReference type="GO" id="GO:0005737">
    <property type="term" value="C:cytoplasm"/>
    <property type="evidence" value="ECO:0007669"/>
    <property type="project" value="TreeGrafter"/>
</dbReference>
<keyword evidence="5" id="KW-0507">mRNA processing</keyword>
<dbReference type="InterPro" id="IPR047575">
    <property type="entry name" value="Sm"/>
</dbReference>
<dbReference type="PANTHER" id="PTHR43369:SF2">
    <property type="entry name" value="PHOSPHORIBOSYLGLYCINAMIDE FORMYLTRANSFERASE"/>
    <property type="match status" value="1"/>
</dbReference>
<dbReference type="GO" id="GO:0000398">
    <property type="term" value="P:mRNA splicing, via spliceosome"/>
    <property type="evidence" value="ECO:0007669"/>
    <property type="project" value="InterPro"/>
</dbReference>
<dbReference type="NCBIfam" id="TIGR00639">
    <property type="entry name" value="PurN"/>
    <property type="match status" value="1"/>
</dbReference>
<evidence type="ECO:0000256" key="7">
    <source>
        <dbReference type="ARBA" id="ARBA00022728"/>
    </source>
</evidence>
<keyword evidence="6 19" id="KW-0808">Transferase</keyword>
<comment type="similarity">
    <text evidence="13">Belongs to the GART family.</text>
</comment>
<dbReference type="GO" id="GO:0004644">
    <property type="term" value="F:phosphoribosylglycinamide formyltransferase activity"/>
    <property type="evidence" value="ECO:0007669"/>
    <property type="project" value="UniProtKB-EC"/>
</dbReference>
<dbReference type="CDD" id="cd01719">
    <property type="entry name" value="Sm_G"/>
    <property type="match status" value="1"/>
</dbReference>
<organism evidence="19 20">
    <name type="scientific">Phascolomyces articulosus</name>
    <dbReference type="NCBI Taxonomy" id="60185"/>
    <lineage>
        <taxon>Eukaryota</taxon>
        <taxon>Fungi</taxon>
        <taxon>Fungi incertae sedis</taxon>
        <taxon>Mucoromycota</taxon>
        <taxon>Mucoromycotina</taxon>
        <taxon>Mucoromycetes</taxon>
        <taxon>Mucorales</taxon>
        <taxon>Lichtheimiaceae</taxon>
        <taxon>Phascolomyces</taxon>
    </lineage>
</organism>
<dbReference type="InterPro" id="IPR034098">
    <property type="entry name" value="Sm_G"/>
</dbReference>
<comment type="catalytic activity">
    <reaction evidence="17">
        <text>N(1)-(5-phospho-beta-D-ribosyl)glycinamide + (6R)-10-formyltetrahydrofolate = N(2)-formyl-N(1)-(5-phospho-beta-D-ribosyl)glycinamide + (6S)-5,6,7,8-tetrahydrofolate + H(+)</text>
        <dbReference type="Rhea" id="RHEA:15053"/>
        <dbReference type="ChEBI" id="CHEBI:15378"/>
        <dbReference type="ChEBI" id="CHEBI:57453"/>
        <dbReference type="ChEBI" id="CHEBI:143788"/>
        <dbReference type="ChEBI" id="CHEBI:147286"/>
        <dbReference type="ChEBI" id="CHEBI:195366"/>
        <dbReference type="EC" id="2.1.2.2"/>
    </reaction>
</comment>
<dbReference type="Pfam" id="PF00551">
    <property type="entry name" value="Formyl_trans_N"/>
    <property type="match status" value="1"/>
</dbReference>
<dbReference type="InterPro" id="IPR036477">
    <property type="entry name" value="Formyl_transf_N_sf"/>
</dbReference>